<evidence type="ECO:0000256" key="7">
    <source>
        <dbReference type="ARBA" id="ARBA00022553"/>
    </source>
</evidence>
<dbReference type="InterPro" id="IPR053963">
    <property type="entry name" value="XRCC4_C"/>
</dbReference>
<dbReference type="InterPro" id="IPR010585">
    <property type="entry name" value="DNA_repair_prot_XRCC4"/>
</dbReference>
<evidence type="ECO:0000259" key="24">
    <source>
        <dbReference type="Pfam" id="PF21925"/>
    </source>
</evidence>
<evidence type="ECO:0000256" key="10">
    <source>
        <dbReference type="ARBA" id="ARBA00023054"/>
    </source>
</evidence>
<dbReference type="GeneID" id="105882209"/>
<feature type="domain" description="XRCC4 C-terminal" evidence="24">
    <location>
        <begin position="222"/>
        <end position="331"/>
    </location>
</feature>
<dbReference type="GO" id="GO:0033152">
    <property type="term" value="P:immunoglobulin V(D)J recombination"/>
    <property type="evidence" value="ECO:0007669"/>
    <property type="project" value="TreeGrafter"/>
</dbReference>
<dbReference type="RefSeq" id="XP_012639833.1">
    <property type="nucleotide sequence ID" value="XM_012784379.2"/>
</dbReference>
<dbReference type="AlphaFoldDB" id="A0A8C5VFH6"/>
<dbReference type="EMBL" id="ABDC03016763">
    <property type="status" value="NOT_ANNOTATED_CDS"/>
    <property type="molecule type" value="Genomic_DNA"/>
</dbReference>
<sequence>MERKVSRICLTSEPNIIHFLQISWEKTLGSGFVITLTDGQSAWTGTVSESEISQEADDMAMEKEKYIDELRKALVSRAGPADTYKFNFSKESAHFSFEKNLKDISFRLGSFNLEKVESPAKVIRELICYCLDTIAENQAKNEHLQKENERLLRDWNDVQGRFEKCVSAKEALETDLYKRFILVLNEKKTKIRSLQKLLNEVQELEKSTEHERESATCSKMTADRDAVYDESTDEESENQFDPSVLIPATVSKDDSIISIPDVTDIAPSRKRRQRMQRNLGTEPKMTPQEHQLQEKEKLDSSLPETLKKGHISAENMSLETLKNSSPEDLFDEI</sequence>
<keyword evidence="12" id="KW-0233">DNA recombination</keyword>
<evidence type="ECO:0000256" key="1">
    <source>
        <dbReference type="ARBA" id="ARBA00004123"/>
    </source>
</evidence>
<dbReference type="InterPro" id="IPR038051">
    <property type="entry name" value="XRCC4-like_N_sf"/>
</dbReference>
<evidence type="ECO:0000256" key="13">
    <source>
        <dbReference type="ARBA" id="ARBA00023204"/>
    </source>
</evidence>
<keyword evidence="14" id="KW-0539">Nucleus</keyword>
<dbReference type="InterPro" id="IPR053962">
    <property type="entry name" value="XRCC4_CC"/>
</dbReference>
<dbReference type="InterPro" id="IPR009089">
    <property type="entry name" value="XRCC4_N_sf"/>
</dbReference>
<dbReference type="InterPro" id="IPR014751">
    <property type="entry name" value="XRCC4-like_C"/>
</dbReference>
<dbReference type="Pfam" id="PF06632">
    <property type="entry name" value="XRCC4"/>
    <property type="match status" value="1"/>
</dbReference>
<dbReference type="Gene3D" id="1.20.5.370">
    <property type="match status" value="1"/>
</dbReference>
<feature type="region of interest" description="Disordered" evidence="21">
    <location>
        <begin position="266"/>
        <end position="333"/>
    </location>
</feature>
<evidence type="ECO:0000256" key="20">
    <source>
        <dbReference type="SAM" id="Coils"/>
    </source>
</evidence>
<dbReference type="GO" id="GO:0006303">
    <property type="term" value="P:double-strand break repair via nonhomologous end joining"/>
    <property type="evidence" value="ECO:0007669"/>
    <property type="project" value="Ensembl"/>
</dbReference>
<dbReference type="Ensembl" id="ENSMICT00000040734.2">
    <property type="protein sequence ID" value="ENSMICP00000017386.1"/>
    <property type="gene ID" value="ENSMICG00000031093.2"/>
</dbReference>
<evidence type="ECO:0000256" key="5">
    <source>
        <dbReference type="ARBA" id="ARBA00022490"/>
    </source>
</evidence>
<organism evidence="25 26">
    <name type="scientific">Microcebus murinus</name>
    <name type="common">Gray mouse lemur</name>
    <name type="synonym">Lemur murinus</name>
    <dbReference type="NCBI Taxonomy" id="30608"/>
    <lineage>
        <taxon>Eukaryota</taxon>
        <taxon>Metazoa</taxon>
        <taxon>Chordata</taxon>
        <taxon>Craniata</taxon>
        <taxon>Vertebrata</taxon>
        <taxon>Euteleostomi</taxon>
        <taxon>Mammalia</taxon>
        <taxon>Eutheria</taxon>
        <taxon>Euarchontoglires</taxon>
        <taxon>Primates</taxon>
        <taxon>Strepsirrhini</taxon>
        <taxon>Lemuriformes</taxon>
        <taxon>Cheirogaleidae</taxon>
        <taxon>Microcebus</taxon>
    </lineage>
</organism>
<keyword evidence="9" id="KW-0832">Ubl conjugation</keyword>
<dbReference type="Gene3D" id="2.170.210.10">
    <property type="entry name" value="DNA double-strand break repair and VJ recombination XRCC4, N-terminal"/>
    <property type="match status" value="1"/>
</dbReference>
<evidence type="ECO:0000256" key="8">
    <source>
        <dbReference type="ARBA" id="ARBA00022763"/>
    </source>
</evidence>
<protein>
    <recommendedName>
        <fullName evidence="18">DNA repair protein XRCC4</fullName>
    </recommendedName>
    <alternativeName>
        <fullName evidence="19">X-ray repair cross-complementing protein 4</fullName>
    </alternativeName>
</protein>
<reference evidence="25" key="2">
    <citation type="submission" date="2025-08" db="UniProtKB">
        <authorList>
            <consortium name="Ensembl"/>
        </authorList>
    </citation>
    <scope>IDENTIFICATION</scope>
</reference>
<feature type="compositionally biased region" description="Polar residues" evidence="21">
    <location>
        <begin position="314"/>
        <end position="326"/>
    </location>
</feature>
<dbReference type="CDD" id="cd22283">
    <property type="entry name" value="HD_XRCC4_N"/>
    <property type="match status" value="1"/>
</dbReference>
<comment type="subunit">
    <text evidence="17">Interacts with XKR4; interacts with the processed form of XKR4, which is cleaved by caspase.</text>
</comment>
<evidence type="ECO:0000256" key="21">
    <source>
        <dbReference type="SAM" id="MobiDB-lite"/>
    </source>
</evidence>
<evidence type="ECO:0000313" key="26">
    <source>
        <dbReference type="Proteomes" id="UP000694394"/>
    </source>
</evidence>
<keyword evidence="10 20" id="KW-0175">Coiled coil</keyword>
<keyword evidence="6" id="KW-1017">Isopeptide bond</keyword>
<dbReference type="OrthoDB" id="8064436at2759"/>
<keyword evidence="11" id="KW-0238">DNA-binding</keyword>
<feature type="coiled-coil region" evidence="20">
    <location>
        <begin position="184"/>
        <end position="214"/>
    </location>
</feature>
<evidence type="ECO:0000256" key="11">
    <source>
        <dbReference type="ARBA" id="ARBA00023125"/>
    </source>
</evidence>
<evidence type="ECO:0000256" key="14">
    <source>
        <dbReference type="ARBA" id="ARBA00023242"/>
    </source>
</evidence>
<dbReference type="GO" id="GO:0005654">
    <property type="term" value="C:nucleoplasm"/>
    <property type="evidence" value="ECO:0007669"/>
    <property type="project" value="Ensembl"/>
</dbReference>
<dbReference type="Pfam" id="PF21925">
    <property type="entry name" value="XRCC4_C"/>
    <property type="match status" value="1"/>
</dbReference>
<feature type="domain" description="XRCC4 coiled-coil" evidence="23">
    <location>
        <begin position="117"/>
        <end position="194"/>
    </location>
</feature>
<keyword evidence="4" id="KW-0158">Chromosome</keyword>
<dbReference type="EMBL" id="ABDC03016764">
    <property type="status" value="NOT_ANNOTATED_CDS"/>
    <property type="molecule type" value="Genomic_DNA"/>
</dbReference>
<proteinExistence type="inferred from homology"/>
<keyword evidence="26" id="KW-1185">Reference proteome</keyword>
<keyword evidence="8" id="KW-0227">DNA damage</keyword>
<reference evidence="25" key="3">
    <citation type="submission" date="2025-09" db="UniProtKB">
        <authorList>
            <consortium name="Ensembl"/>
        </authorList>
    </citation>
    <scope>IDENTIFICATION</scope>
</reference>
<dbReference type="GO" id="GO:0032807">
    <property type="term" value="C:DNA ligase IV complex"/>
    <property type="evidence" value="ECO:0007669"/>
    <property type="project" value="Ensembl"/>
</dbReference>
<dbReference type="GO" id="GO:0003677">
    <property type="term" value="F:DNA binding"/>
    <property type="evidence" value="ECO:0007669"/>
    <property type="project" value="UniProtKB-KW"/>
</dbReference>
<evidence type="ECO:0000256" key="16">
    <source>
        <dbReference type="ARBA" id="ARBA00053797"/>
    </source>
</evidence>
<evidence type="ECO:0000256" key="6">
    <source>
        <dbReference type="ARBA" id="ARBA00022499"/>
    </source>
</evidence>
<dbReference type="GeneTree" id="ENSGT00390000017079"/>
<dbReference type="SUPFAM" id="SSF58022">
    <property type="entry name" value="XRCC4, C-terminal oligomerization domain"/>
    <property type="match status" value="1"/>
</dbReference>
<evidence type="ECO:0000256" key="4">
    <source>
        <dbReference type="ARBA" id="ARBA00022454"/>
    </source>
</evidence>
<gene>
    <name evidence="25" type="primary">XRCC4</name>
</gene>
<feature type="domain" description="XRCC4 N-terminal" evidence="22">
    <location>
        <begin position="18"/>
        <end position="113"/>
    </location>
</feature>
<evidence type="ECO:0000256" key="2">
    <source>
        <dbReference type="ARBA" id="ARBA00004286"/>
    </source>
</evidence>
<comment type="similarity">
    <text evidence="15">Belongs to the XRCC4-XLF family. XRCC4 subfamily.</text>
</comment>
<dbReference type="GO" id="GO:0010165">
    <property type="term" value="P:response to X-ray"/>
    <property type="evidence" value="ECO:0007669"/>
    <property type="project" value="Ensembl"/>
</dbReference>
<dbReference type="GO" id="GO:0019899">
    <property type="term" value="F:enzyme binding"/>
    <property type="evidence" value="ECO:0007669"/>
    <property type="project" value="Ensembl"/>
</dbReference>
<evidence type="ECO:0000313" key="25">
    <source>
        <dbReference type="Ensembl" id="ENSMICP00000017386.1"/>
    </source>
</evidence>
<dbReference type="KEGG" id="mmur:105882209"/>
<evidence type="ECO:0000256" key="18">
    <source>
        <dbReference type="ARBA" id="ARBA00068198"/>
    </source>
</evidence>
<evidence type="ECO:0000256" key="3">
    <source>
        <dbReference type="ARBA" id="ARBA00004496"/>
    </source>
</evidence>
<dbReference type="FunFam" id="1.20.5.370:FF:000011">
    <property type="entry name" value="DNA repair protein XRCC4 isoform X2"/>
    <property type="match status" value="1"/>
</dbReference>
<dbReference type="PANTHER" id="PTHR28559">
    <property type="entry name" value="DNA REPAIR PROTEIN XRCC4"/>
    <property type="match status" value="1"/>
</dbReference>
<dbReference type="PANTHER" id="PTHR28559:SF1">
    <property type="entry name" value="DNA REPAIR PROTEIN XRCC4"/>
    <property type="match status" value="1"/>
</dbReference>
<evidence type="ECO:0000256" key="9">
    <source>
        <dbReference type="ARBA" id="ARBA00022843"/>
    </source>
</evidence>
<comment type="function">
    <text evidence="16">Acts as an activator of the phospholipid scramblase activity of XKR4. This form, which is generated upon caspase-3 (CASP3) cleavage, translocates into the cytoplasm and interacts with XKR4, thereby promoting phosphatidylserine scramblase activity of XKR4 and leading to phosphatidylserine exposure on apoptotic cell surface.</text>
</comment>
<dbReference type="GO" id="GO:0035861">
    <property type="term" value="C:site of double-strand break"/>
    <property type="evidence" value="ECO:0007669"/>
    <property type="project" value="Ensembl"/>
</dbReference>
<dbReference type="GO" id="GO:0005829">
    <property type="term" value="C:cytosol"/>
    <property type="evidence" value="ECO:0007669"/>
    <property type="project" value="Ensembl"/>
</dbReference>
<evidence type="ECO:0000259" key="23">
    <source>
        <dbReference type="Pfam" id="PF21924"/>
    </source>
</evidence>
<evidence type="ECO:0000259" key="22">
    <source>
        <dbReference type="Pfam" id="PF06632"/>
    </source>
</evidence>
<evidence type="ECO:0000256" key="12">
    <source>
        <dbReference type="ARBA" id="ARBA00023172"/>
    </source>
</evidence>
<dbReference type="FunFam" id="2.170.210.10:FF:000002">
    <property type="entry name" value="DNA repair protein XRCC4"/>
    <property type="match status" value="1"/>
</dbReference>
<name>A0A8C5VFH6_MICMU</name>
<dbReference type="GO" id="GO:1990166">
    <property type="term" value="P:protein localization to site of double-strand break"/>
    <property type="evidence" value="ECO:0007669"/>
    <property type="project" value="Ensembl"/>
</dbReference>
<evidence type="ECO:0000256" key="15">
    <source>
        <dbReference type="ARBA" id="ARBA00025728"/>
    </source>
</evidence>
<dbReference type="GO" id="GO:0042802">
    <property type="term" value="F:identical protein binding"/>
    <property type="evidence" value="ECO:0007669"/>
    <property type="project" value="Ensembl"/>
</dbReference>
<dbReference type="GO" id="GO:0005958">
    <property type="term" value="C:DNA-dependent protein kinase-DNA ligase 4 complex"/>
    <property type="evidence" value="ECO:0007669"/>
    <property type="project" value="Ensembl"/>
</dbReference>
<dbReference type="CTD" id="7518"/>
<keyword evidence="5" id="KW-0963">Cytoplasm</keyword>
<dbReference type="SUPFAM" id="SSF50809">
    <property type="entry name" value="XRCC4, N-terminal domain"/>
    <property type="match status" value="1"/>
</dbReference>
<keyword evidence="7" id="KW-0597">Phosphoprotein</keyword>
<dbReference type="InterPro" id="IPR053961">
    <property type="entry name" value="XRCC4_N"/>
</dbReference>
<dbReference type="Pfam" id="PF21924">
    <property type="entry name" value="XRCC4_CC"/>
    <property type="match status" value="1"/>
</dbReference>
<comment type="subcellular location">
    <subcellularLocation>
        <location evidence="2">Chromosome</location>
    </subcellularLocation>
    <subcellularLocation>
        <location evidence="3">Cytoplasm</location>
    </subcellularLocation>
    <subcellularLocation>
        <location evidence="1">Nucleus</location>
    </subcellularLocation>
</comment>
<keyword evidence="13" id="KW-0234">DNA repair</keyword>
<dbReference type="GO" id="GO:0006284">
    <property type="term" value="P:base-excision repair"/>
    <property type="evidence" value="ECO:0007669"/>
    <property type="project" value="Ensembl"/>
</dbReference>
<evidence type="ECO:0000256" key="17">
    <source>
        <dbReference type="ARBA" id="ARBA00061809"/>
    </source>
</evidence>
<reference evidence="25" key="1">
    <citation type="submission" date="2016-12" db="EMBL/GenBank/DDBJ databases">
        <title>Mouse lemur reference genome and diversity panel.</title>
        <authorList>
            <person name="Harris R."/>
            <person name="Larsen P."/>
            <person name="Liu Y."/>
            <person name="Hughes D.S."/>
            <person name="Murali S."/>
            <person name="Raveendran M."/>
            <person name="Korchina V."/>
            <person name="Wang M."/>
            <person name="Jhangiani S."/>
            <person name="Bandaranaike D."/>
            <person name="Bellair M."/>
            <person name="Blankenburg K."/>
            <person name="Chao H."/>
            <person name="Dahdouli M."/>
            <person name="Dinh H."/>
            <person name="Doddapaneni H."/>
            <person name="English A."/>
            <person name="Firestine M."/>
            <person name="Gnanaolivu R."/>
            <person name="Gross S."/>
            <person name="Hernandez B."/>
            <person name="Javaid M."/>
            <person name="Jayaseelan J."/>
            <person name="Jones J."/>
            <person name="Khan Z."/>
            <person name="Kovar C."/>
            <person name="Kurapati P."/>
            <person name="Le B."/>
            <person name="Lee S."/>
            <person name="Li M."/>
            <person name="Mathew T."/>
            <person name="Narasimhan A."/>
            <person name="Ngo D."/>
            <person name="Nguyen L."/>
            <person name="Okwuonu G."/>
            <person name="Ongeri F."/>
            <person name="Osuji N."/>
            <person name="Pu L.-L."/>
            <person name="Puazo M."/>
            <person name="Quiroz J."/>
            <person name="Raj R."/>
            <person name="Rajbhandari K."/>
            <person name="Reid J.G."/>
            <person name="Santibanez J."/>
            <person name="Sexton D."/>
            <person name="Skinner E."/>
            <person name="Vee V."/>
            <person name="Weissenberger G."/>
            <person name="Wu Y."/>
            <person name="Xin Y."/>
            <person name="Han Y."/>
            <person name="Campbell C."/>
            <person name="Brown A."/>
            <person name="Sullivan B."/>
            <person name="Shelton J."/>
            <person name="Brown S."/>
            <person name="Dudchenko O."/>
            <person name="Machol I."/>
            <person name="Durand N."/>
            <person name="Shamim M."/>
            <person name="Lieberman A."/>
            <person name="Muzny D.M."/>
            <person name="Richards S."/>
            <person name="Yoder A."/>
            <person name="Worley K.C."/>
            <person name="Rogers J."/>
            <person name="Gibbs R.A."/>
        </authorList>
    </citation>
    <scope>NUCLEOTIDE SEQUENCE [LARGE SCALE GENOMIC DNA]</scope>
</reference>
<dbReference type="GO" id="GO:0070975">
    <property type="term" value="F:FHA domain binding"/>
    <property type="evidence" value="ECO:0007669"/>
    <property type="project" value="Ensembl"/>
</dbReference>
<dbReference type="Proteomes" id="UP000694394">
    <property type="component" value="Chromosome 12"/>
</dbReference>
<evidence type="ECO:0000256" key="19">
    <source>
        <dbReference type="ARBA" id="ARBA00079582"/>
    </source>
</evidence>
<accession>A0A8C5VFH6</accession>